<evidence type="ECO:0000313" key="3">
    <source>
        <dbReference type="Proteomes" id="UP000625711"/>
    </source>
</evidence>
<name>A0A834I3L3_RHYFE</name>
<evidence type="ECO:0000256" key="1">
    <source>
        <dbReference type="SAM" id="MobiDB-lite"/>
    </source>
</evidence>
<organism evidence="2 3">
    <name type="scientific">Rhynchophorus ferrugineus</name>
    <name type="common">Red palm weevil</name>
    <name type="synonym">Curculio ferrugineus</name>
    <dbReference type="NCBI Taxonomy" id="354439"/>
    <lineage>
        <taxon>Eukaryota</taxon>
        <taxon>Metazoa</taxon>
        <taxon>Ecdysozoa</taxon>
        <taxon>Arthropoda</taxon>
        <taxon>Hexapoda</taxon>
        <taxon>Insecta</taxon>
        <taxon>Pterygota</taxon>
        <taxon>Neoptera</taxon>
        <taxon>Endopterygota</taxon>
        <taxon>Coleoptera</taxon>
        <taxon>Polyphaga</taxon>
        <taxon>Cucujiformia</taxon>
        <taxon>Curculionidae</taxon>
        <taxon>Dryophthorinae</taxon>
        <taxon>Rhynchophorus</taxon>
    </lineage>
</organism>
<sequence>MDKKEFRVLIKYCFLKGKDTVEGKIWLDAEIPNTALGKSTIKDEYAKLRHGEMNTDDGKRSGRPKKVVAD</sequence>
<feature type="region of interest" description="Disordered" evidence="1">
    <location>
        <begin position="50"/>
        <end position="70"/>
    </location>
</feature>
<keyword evidence="3" id="KW-1185">Reference proteome</keyword>
<dbReference type="AlphaFoldDB" id="A0A834I3L3"/>
<comment type="caution">
    <text evidence="2">The sequence shown here is derived from an EMBL/GenBank/DDBJ whole genome shotgun (WGS) entry which is preliminary data.</text>
</comment>
<evidence type="ECO:0000313" key="2">
    <source>
        <dbReference type="EMBL" id="KAF7273339.1"/>
    </source>
</evidence>
<reference evidence="2" key="1">
    <citation type="submission" date="2020-08" db="EMBL/GenBank/DDBJ databases">
        <title>Genome sequencing and assembly of the red palm weevil Rhynchophorus ferrugineus.</title>
        <authorList>
            <person name="Dias G.B."/>
            <person name="Bergman C.M."/>
            <person name="Manee M."/>
        </authorList>
    </citation>
    <scope>NUCLEOTIDE SEQUENCE</scope>
    <source>
        <strain evidence="2">AA-2017</strain>
        <tissue evidence="2">Whole larva</tissue>
    </source>
</reference>
<protein>
    <submittedName>
        <fullName evidence="2">Uncharacterized protein</fullName>
    </submittedName>
</protein>
<accession>A0A834I3L3</accession>
<feature type="compositionally biased region" description="Basic and acidic residues" evidence="1">
    <location>
        <begin position="50"/>
        <end position="60"/>
    </location>
</feature>
<dbReference type="EMBL" id="JAACXV010013479">
    <property type="protein sequence ID" value="KAF7273339.1"/>
    <property type="molecule type" value="Genomic_DNA"/>
</dbReference>
<feature type="compositionally biased region" description="Basic residues" evidence="1">
    <location>
        <begin position="61"/>
        <end position="70"/>
    </location>
</feature>
<dbReference type="OrthoDB" id="616263at2759"/>
<dbReference type="Proteomes" id="UP000625711">
    <property type="component" value="Unassembled WGS sequence"/>
</dbReference>
<proteinExistence type="predicted"/>
<gene>
    <name evidence="2" type="ORF">GWI33_013948</name>
</gene>